<dbReference type="PANTHER" id="PTHR36349">
    <property type="entry name" value="PROTEIN CLAVATA 3"/>
    <property type="match status" value="1"/>
</dbReference>
<evidence type="ECO:0000256" key="3">
    <source>
        <dbReference type="ARBA" id="ARBA00022525"/>
    </source>
</evidence>
<dbReference type="GO" id="GO:0030154">
    <property type="term" value="P:cell differentiation"/>
    <property type="evidence" value="ECO:0007669"/>
    <property type="project" value="UniProtKB-KW"/>
</dbReference>
<sequence length="101" mass="11063">MLVAIFLFSVPVQDVSGGVFFLILLLNKRCYRALRCSYAQTASSMETQSRKVLGILKSRGMHAPTLTEDGKDLMARELRAVPSGPDPLHHNGGAPKKPRTP</sequence>
<feature type="region of interest" description="Disordered" evidence="6">
    <location>
        <begin position="80"/>
        <end position="101"/>
    </location>
</feature>
<dbReference type="GO" id="GO:0005576">
    <property type="term" value="C:extracellular region"/>
    <property type="evidence" value="ECO:0007669"/>
    <property type="project" value="UniProtKB-SubCell"/>
</dbReference>
<organism evidence="7 8">
    <name type="scientific">Erythroxylum novogranatense</name>
    <dbReference type="NCBI Taxonomy" id="1862640"/>
    <lineage>
        <taxon>Eukaryota</taxon>
        <taxon>Viridiplantae</taxon>
        <taxon>Streptophyta</taxon>
        <taxon>Embryophyta</taxon>
        <taxon>Tracheophyta</taxon>
        <taxon>Spermatophyta</taxon>
        <taxon>Magnoliopsida</taxon>
        <taxon>eudicotyledons</taxon>
        <taxon>Gunneridae</taxon>
        <taxon>Pentapetalae</taxon>
        <taxon>rosids</taxon>
        <taxon>fabids</taxon>
        <taxon>Malpighiales</taxon>
        <taxon>Erythroxylaceae</taxon>
        <taxon>Erythroxylum</taxon>
    </lineage>
</organism>
<dbReference type="Proteomes" id="UP001159364">
    <property type="component" value="Linkage Group LG11"/>
</dbReference>
<evidence type="ECO:0000256" key="1">
    <source>
        <dbReference type="ARBA" id="ARBA00004613"/>
    </source>
</evidence>
<evidence type="ECO:0000313" key="8">
    <source>
        <dbReference type="Proteomes" id="UP001159364"/>
    </source>
</evidence>
<dbReference type="EMBL" id="JAIWQS010000011">
    <property type="protein sequence ID" value="KAJ8750141.1"/>
    <property type="molecule type" value="Genomic_DNA"/>
</dbReference>
<gene>
    <name evidence="7" type="ORF">K2173_014056</name>
</gene>
<accession>A0AAV8SD52</accession>
<keyword evidence="3" id="KW-0964">Secreted</keyword>
<comment type="subcellular location">
    <subcellularLocation>
        <location evidence="1">Secreted</location>
    </subcellularLocation>
</comment>
<evidence type="ECO:0000256" key="2">
    <source>
        <dbReference type="ARBA" id="ARBA00005416"/>
    </source>
</evidence>
<name>A0AAV8SD52_9ROSI</name>
<keyword evidence="5" id="KW-0221">Differentiation</keyword>
<evidence type="ECO:0000313" key="7">
    <source>
        <dbReference type="EMBL" id="KAJ8750141.1"/>
    </source>
</evidence>
<comment type="caution">
    <text evidence="7">The sequence shown here is derived from an EMBL/GenBank/DDBJ whole genome shotgun (WGS) entry which is preliminary data.</text>
</comment>
<evidence type="ECO:0000256" key="6">
    <source>
        <dbReference type="SAM" id="MobiDB-lite"/>
    </source>
</evidence>
<comment type="similarity">
    <text evidence="2">Belongs to the CLV3/ESR signal peptide family.</text>
</comment>
<dbReference type="GO" id="GO:0033612">
    <property type="term" value="F:receptor serine/threonine kinase binding"/>
    <property type="evidence" value="ECO:0007669"/>
    <property type="project" value="InterPro"/>
</dbReference>
<evidence type="ECO:0000256" key="5">
    <source>
        <dbReference type="ARBA" id="ARBA00022782"/>
    </source>
</evidence>
<keyword evidence="4" id="KW-0732">Signal</keyword>
<keyword evidence="8" id="KW-1185">Reference proteome</keyword>
<proteinExistence type="inferred from homology"/>
<protein>
    <submittedName>
        <fullName evidence="7">Uncharacterized protein</fullName>
    </submittedName>
</protein>
<dbReference type="InterPro" id="IPR044962">
    <property type="entry name" value="CLV3/ESR"/>
</dbReference>
<dbReference type="AlphaFoldDB" id="A0AAV8SD52"/>
<dbReference type="PANTHER" id="PTHR36349:SF2">
    <property type="entry name" value="PROTEIN CLAVATA 3"/>
    <property type="match status" value="1"/>
</dbReference>
<evidence type="ECO:0000256" key="4">
    <source>
        <dbReference type="ARBA" id="ARBA00022729"/>
    </source>
</evidence>
<reference evidence="7 8" key="1">
    <citation type="submission" date="2021-09" db="EMBL/GenBank/DDBJ databases">
        <title>Genomic insights and catalytic innovation underlie evolution of tropane alkaloids biosynthesis.</title>
        <authorList>
            <person name="Wang Y.-J."/>
            <person name="Tian T."/>
            <person name="Huang J.-P."/>
            <person name="Huang S.-X."/>
        </authorList>
    </citation>
    <scope>NUCLEOTIDE SEQUENCE [LARGE SCALE GENOMIC DNA]</scope>
    <source>
        <strain evidence="7">KIB-2018</strain>
        <tissue evidence="7">Leaf</tissue>
    </source>
</reference>